<dbReference type="AlphaFoldDB" id="A0A9P0L161"/>
<proteinExistence type="predicted"/>
<evidence type="ECO:0000313" key="2">
    <source>
        <dbReference type="Proteomes" id="UP001152888"/>
    </source>
</evidence>
<keyword evidence="2" id="KW-1185">Reference proteome</keyword>
<protein>
    <submittedName>
        <fullName evidence="1">Uncharacterized protein</fullName>
    </submittedName>
</protein>
<accession>A0A9P0L161</accession>
<sequence>MNLLKRDLLSMQFRLLKAPLAVWFSRFIDYNKVDSKCHVSLLKGITAKFNTAHIMDYMNFLEIELLEDMYDEDFEIGEFLEFGFPRRFNERPNYYEEMDDLNFLRRFRLTKLTVMHLLQEIEGQLEYPDNRNNSLSPMDQLLLALRFYASSGHLVQVADFMNVHVSSASRIVAHVSRVIAALRPQQVKMPIPTEHKQKIIFFNVQCLTDANLKFLDVVARWPGATHDSTIFANLTIRARFEAGQFPGCLIKGIVGIH</sequence>
<dbReference type="Proteomes" id="UP001152888">
    <property type="component" value="Unassembled WGS sequence"/>
</dbReference>
<comment type="caution">
    <text evidence="1">The sequence shown here is derived from an EMBL/GenBank/DDBJ whole genome shotgun (WGS) entry which is preliminary data.</text>
</comment>
<evidence type="ECO:0000313" key="1">
    <source>
        <dbReference type="EMBL" id="CAH1986885.1"/>
    </source>
</evidence>
<reference evidence="1" key="1">
    <citation type="submission" date="2022-03" db="EMBL/GenBank/DDBJ databases">
        <authorList>
            <person name="Sayadi A."/>
        </authorList>
    </citation>
    <scope>NUCLEOTIDE SEQUENCE</scope>
</reference>
<dbReference type="EMBL" id="CAKOFQ010007008">
    <property type="protein sequence ID" value="CAH1986885.1"/>
    <property type="molecule type" value="Genomic_DNA"/>
</dbReference>
<dbReference type="OrthoDB" id="8177447at2759"/>
<name>A0A9P0L161_ACAOB</name>
<organism evidence="1 2">
    <name type="scientific">Acanthoscelides obtectus</name>
    <name type="common">Bean weevil</name>
    <name type="synonym">Bruchus obtectus</name>
    <dbReference type="NCBI Taxonomy" id="200917"/>
    <lineage>
        <taxon>Eukaryota</taxon>
        <taxon>Metazoa</taxon>
        <taxon>Ecdysozoa</taxon>
        <taxon>Arthropoda</taxon>
        <taxon>Hexapoda</taxon>
        <taxon>Insecta</taxon>
        <taxon>Pterygota</taxon>
        <taxon>Neoptera</taxon>
        <taxon>Endopterygota</taxon>
        <taxon>Coleoptera</taxon>
        <taxon>Polyphaga</taxon>
        <taxon>Cucujiformia</taxon>
        <taxon>Chrysomeloidea</taxon>
        <taxon>Chrysomelidae</taxon>
        <taxon>Bruchinae</taxon>
        <taxon>Bruchini</taxon>
        <taxon>Acanthoscelides</taxon>
    </lineage>
</organism>
<gene>
    <name evidence="1" type="ORF">ACAOBT_LOCUS17503</name>
</gene>